<dbReference type="RefSeq" id="WP_023977728.1">
    <property type="nucleotide sequence ID" value="NZ_CBLX010000006.1"/>
</dbReference>
<keyword evidence="1" id="KW-1133">Transmembrane helix</keyword>
<name>A0A060QDD5_9PROT</name>
<proteinExistence type="predicted"/>
<organism evidence="2 3">
    <name type="scientific">Asaia bogorensis</name>
    <dbReference type="NCBI Taxonomy" id="91915"/>
    <lineage>
        <taxon>Bacteria</taxon>
        <taxon>Pseudomonadati</taxon>
        <taxon>Pseudomonadota</taxon>
        <taxon>Alphaproteobacteria</taxon>
        <taxon>Acetobacterales</taxon>
        <taxon>Acetobacteraceae</taxon>
        <taxon>Asaia</taxon>
    </lineage>
</organism>
<dbReference type="EMBL" id="CBLX010000006">
    <property type="protein sequence ID" value="CDG38950.1"/>
    <property type="molecule type" value="Genomic_DNA"/>
</dbReference>
<reference evidence="2 3" key="1">
    <citation type="journal article" date="2014" name="Genome Biol. Evol.">
        <title>Acetic acid bacteria genomes reveal functional traits for adaptation to life in insect guts.</title>
        <authorList>
            <person name="Chouaia B."/>
            <person name="Gaiarsa S."/>
            <person name="Crotti E."/>
            <person name="Comandatore F."/>
            <person name="Degli Esposti M."/>
            <person name="Ricci I."/>
            <person name="Alma A."/>
            <person name="Favia G."/>
            <person name="Bandi C."/>
            <person name="Daffonchio D."/>
        </authorList>
    </citation>
    <scope>NUCLEOTIDE SEQUENCE [LARGE SCALE GENOMIC DNA]</scope>
    <source>
        <strain evidence="2 3">SF2.1</strain>
    </source>
</reference>
<comment type="caution">
    <text evidence="2">The sequence shown here is derived from an EMBL/GenBank/DDBJ whole genome shotgun (WGS) entry which is preliminary data.</text>
</comment>
<keyword evidence="1" id="KW-0812">Transmembrane</keyword>
<dbReference type="AlphaFoldDB" id="A0A060QDD5"/>
<sequence length="218" mass="23797">MTTAPSDIHETYRRALTRAGLTPEDPLWTVLWENHLATVRVQEAYDNLTVEAKAAVSAILDASAGARNRAAADLKIIETERNKAIAISEAVRVRTEQFSTEQANVMVGAIVNEALASLKGAFLGMWKGELEGAMLDITRPSTIRWAVTGFIAAVITIVSLMGAGAWWEHRHIGYQAMVGGQCLENMVADPKSNVLWCQLDSSQVHKQDQPAAQSAEKR</sequence>
<feature type="transmembrane region" description="Helical" evidence="1">
    <location>
        <begin position="145"/>
        <end position="167"/>
    </location>
</feature>
<dbReference type="Proteomes" id="UP000027583">
    <property type="component" value="Unassembled WGS sequence"/>
</dbReference>
<reference evidence="2 3" key="2">
    <citation type="journal article" date="2014" name="PLoS ONE">
        <title>Evolution of mitochondria reconstructed from the energy metabolism of living bacteria.</title>
        <authorList>
            <person name="Degli Esposti M."/>
            <person name="Chouaia B."/>
            <person name="Comandatore F."/>
            <person name="Crotti E."/>
            <person name="Sassera D."/>
            <person name="Lievens P.M."/>
            <person name="Daffonchio D."/>
            <person name="Bandi C."/>
        </authorList>
    </citation>
    <scope>NUCLEOTIDE SEQUENCE [LARGE SCALE GENOMIC DNA]</scope>
    <source>
        <strain evidence="2 3">SF2.1</strain>
    </source>
</reference>
<gene>
    <name evidence="2" type="ORF">ASAP_0905</name>
</gene>
<evidence type="ECO:0000256" key="1">
    <source>
        <dbReference type="SAM" id="Phobius"/>
    </source>
</evidence>
<evidence type="ECO:0000313" key="3">
    <source>
        <dbReference type="Proteomes" id="UP000027583"/>
    </source>
</evidence>
<accession>A0A060QDD5</accession>
<protein>
    <submittedName>
        <fullName evidence="2">Uncharacterized protein</fullName>
    </submittedName>
</protein>
<evidence type="ECO:0000313" key="2">
    <source>
        <dbReference type="EMBL" id="CDG38950.1"/>
    </source>
</evidence>
<keyword evidence="1" id="KW-0472">Membrane</keyword>